<organism evidence="9 10">
    <name type="scientific">Micromonas commoda (strain RCC299 / NOUM17 / CCMP2709)</name>
    <name type="common">Picoplanktonic green alga</name>
    <dbReference type="NCBI Taxonomy" id="296587"/>
    <lineage>
        <taxon>Eukaryota</taxon>
        <taxon>Viridiplantae</taxon>
        <taxon>Chlorophyta</taxon>
        <taxon>Mamiellophyceae</taxon>
        <taxon>Mamiellales</taxon>
        <taxon>Mamiellaceae</taxon>
        <taxon>Micromonas</taxon>
    </lineage>
</organism>
<dbReference type="EMBL" id="CP001323">
    <property type="protein sequence ID" value="ACO61091.1"/>
    <property type="molecule type" value="Genomic_DNA"/>
</dbReference>
<dbReference type="SUPFAM" id="SSF50249">
    <property type="entry name" value="Nucleic acid-binding proteins"/>
    <property type="match status" value="2"/>
</dbReference>
<gene>
    <name evidence="5" type="primary">EFTS</name>
    <name evidence="9" type="ORF">MICPUN_55643</name>
</gene>
<evidence type="ECO:0000256" key="2">
    <source>
        <dbReference type="ARBA" id="ARBA00022768"/>
    </source>
</evidence>
<dbReference type="SMART" id="SM00316">
    <property type="entry name" value="S1"/>
    <property type="match status" value="2"/>
</dbReference>
<dbReference type="InterPro" id="IPR012340">
    <property type="entry name" value="NA-bd_OB-fold"/>
</dbReference>
<dbReference type="FunFam" id="1.10.8.10:FF:000001">
    <property type="entry name" value="Elongation factor Ts"/>
    <property type="match status" value="2"/>
</dbReference>
<dbReference type="Gene3D" id="2.40.50.140">
    <property type="entry name" value="Nucleic acid-binding proteins"/>
    <property type="match status" value="2"/>
</dbReference>
<feature type="compositionally biased region" description="Basic and acidic residues" evidence="7">
    <location>
        <begin position="636"/>
        <end position="656"/>
    </location>
</feature>
<dbReference type="HAMAP" id="MF_00050">
    <property type="entry name" value="EF_Ts"/>
    <property type="match status" value="2"/>
</dbReference>
<dbReference type="Gene3D" id="1.10.286.20">
    <property type="match status" value="2"/>
</dbReference>
<dbReference type="Proteomes" id="UP000002009">
    <property type="component" value="Chromosome 2"/>
</dbReference>
<dbReference type="GeneID" id="8241509"/>
<evidence type="ECO:0000256" key="6">
    <source>
        <dbReference type="RuleBase" id="RU000642"/>
    </source>
</evidence>
<keyword evidence="10" id="KW-1185">Reference proteome</keyword>
<dbReference type="OrthoDB" id="277235at2759"/>
<dbReference type="Gene3D" id="1.10.8.10">
    <property type="entry name" value="DNA helicase RuvA subunit, C-terminal domain"/>
    <property type="match status" value="2"/>
</dbReference>
<evidence type="ECO:0000313" key="10">
    <source>
        <dbReference type="Proteomes" id="UP000002009"/>
    </source>
</evidence>
<evidence type="ECO:0000256" key="4">
    <source>
        <dbReference type="ARBA" id="ARBA00025453"/>
    </source>
</evidence>
<keyword evidence="3 5" id="KW-0648">Protein biosynthesis</keyword>
<protein>
    <recommendedName>
        <fullName evidence="5">Elongation factor Ts, mitochondrial</fullName>
        <shortName evidence="5">EF-Ts</shortName>
        <shortName evidence="5">EF-TsMt</shortName>
    </recommendedName>
</protein>
<dbReference type="InParanoid" id="C1DZB9"/>
<dbReference type="PROSITE" id="PS01127">
    <property type="entry name" value="EF_TS_2"/>
    <property type="match status" value="2"/>
</dbReference>
<dbReference type="InterPro" id="IPR001816">
    <property type="entry name" value="Transl_elong_EFTs/EF1B"/>
</dbReference>
<dbReference type="SUPFAM" id="SSF46934">
    <property type="entry name" value="UBA-like"/>
    <property type="match status" value="2"/>
</dbReference>
<dbReference type="KEGG" id="mis:MICPUN_55643"/>
<evidence type="ECO:0000256" key="3">
    <source>
        <dbReference type="ARBA" id="ARBA00022917"/>
    </source>
</evidence>
<dbReference type="InterPro" id="IPR036402">
    <property type="entry name" value="EF-Ts_dimer_sf"/>
</dbReference>
<feature type="region of interest" description="Disordered" evidence="7">
    <location>
        <begin position="71"/>
        <end position="124"/>
    </location>
</feature>
<dbReference type="NCBIfam" id="TIGR00116">
    <property type="entry name" value="tsf"/>
    <property type="match status" value="2"/>
</dbReference>
<keyword evidence="2 5" id="KW-0251">Elongation factor</keyword>
<dbReference type="Gene3D" id="3.30.479.20">
    <property type="entry name" value="Elongation factor Ts, dimerisation domain"/>
    <property type="match status" value="2"/>
</dbReference>
<dbReference type="PROSITE" id="PS01126">
    <property type="entry name" value="EF_TS_1"/>
    <property type="match status" value="2"/>
</dbReference>
<feature type="region of interest" description="Disordered" evidence="7">
    <location>
        <begin position="635"/>
        <end position="657"/>
    </location>
</feature>
<evidence type="ECO:0000259" key="8">
    <source>
        <dbReference type="PROSITE" id="PS50126"/>
    </source>
</evidence>
<comment type="similarity">
    <text evidence="1 5 6">Belongs to the EF-Ts family.</text>
</comment>
<dbReference type="FunFam" id="2.40.50.140:FF:000103">
    <property type="entry name" value="protein RRP5 homolog"/>
    <property type="match status" value="1"/>
</dbReference>
<dbReference type="eggNOG" id="KOG1070">
    <property type="taxonomic scope" value="Eukaryota"/>
</dbReference>
<dbReference type="Pfam" id="PF00575">
    <property type="entry name" value="S1"/>
    <property type="match status" value="2"/>
</dbReference>
<dbReference type="GO" id="GO:0003746">
    <property type="term" value="F:translation elongation factor activity"/>
    <property type="evidence" value="ECO:0007669"/>
    <property type="project" value="UniProtKB-UniRule"/>
</dbReference>
<dbReference type="InterPro" id="IPR014039">
    <property type="entry name" value="Transl_elong_EFTs/EF1B_dimer"/>
</dbReference>
<dbReference type="PANTHER" id="PTHR11741">
    <property type="entry name" value="ELONGATION FACTOR TS"/>
    <property type="match status" value="1"/>
</dbReference>
<dbReference type="GO" id="GO:0003729">
    <property type="term" value="F:mRNA binding"/>
    <property type="evidence" value="ECO:0007669"/>
    <property type="project" value="UniProtKB-ARBA"/>
</dbReference>
<accession>C1DZB9</accession>
<dbReference type="SUPFAM" id="SSF54713">
    <property type="entry name" value="Elongation factor Ts (EF-Ts), dimerisation domain"/>
    <property type="match status" value="2"/>
</dbReference>
<dbReference type="PROSITE" id="PS50126">
    <property type="entry name" value="S1"/>
    <property type="match status" value="2"/>
</dbReference>
<comment type="subcellular location">
    <subcellularLocation>
        <location evidence="5">Mitochondrion</location>
    </subcellularLocation>
</comment>
<reference evidence="9 10" key="1">
    <citation type="journal article" date="2009" name="Science">
        <title>Green evolution and dynamic adaptations revealed by genomes of the marine picoeukaryotes Micromonas.</title>
        <authorList>
            <person name="Worden A.Z."/>
            <person name="Lee J.H."/>
            <person name="Mock T."/>
            <person name="Rouze P."/>
            <person name="Simmons M.P."/>
            <person name="Aerts A.L."/>
            <person name="Allen A.E."/>
            <person name="Cuvelier M.L."/>
            <person name="Derelle E."/>
            <person name="Everett M.V."/>
            <person name="Foulon E."/>
            <person name="Grimwood J."/>
            <person name="Gundlach H."/>
            <person name="Henrissat B."/>
            <person name="Napoli C."/>
            <person name="McDonald S.M."/>
            <person name="Parker M.S."/>
            <person name="Rombauts S."/>
            <person name="Salamov A."/>
            <person name="Von Dassow P."/>
            <person name="Badger J.H."/>
            <person name="Coutinho P.M."/>
            <person name="Demir E."/>
            <person name="Dubchak I."/>
            <person name="Gentemann C."/>
            <person name="Eikrem W."/>
            <person name="Gready J.E."/>
            <person name="John U."/>
            <person name="Lanier W."/>
            <person name="Lindquist E.A."/>
            <person name="Lucas S."/>
            <person name="Mayer K.F."/>
            <person name="Moreau H."/>
            <person name="Not F."/>
            <person name="Otillar R."/>
            <person name="Panaud O."/>
            <person name="Pangilinan J."/>
            <person name="Paulsen I."/>
            <person name="Piegu B."/>
            <person name="Poliakov A."/>
            <person name="Robbens S."/>
            <person name="Schmutz J."/>
            <person name="Toulza E."/>
            <person name="Wyss T."/>
            <person name="Zelensky A."/>
            <person name="Zhou K."/>
            <person name="Armbrust E.V."/>
            <person name="Bhattacharya D."/>
            <person name="Goodenough U.W."/>
            <person name="Van de Peer Y."/>
            <person name="Grigoriev I.V."/>
        </authorList>
    </citation>
    <scope>NUCLEOTIDE SEQUENCE [LARGE SCALE GENOMIC DNA]</scope>
    <source>
        <strain evidence="10">RCC299 / NOUM17</strain>
    </source>
</reference>
<evidence type="ECO:0000256" key="1">
    <source>
        <dbReference type="ARBA" id="ARBA00005532"/>
    </source>
</evidence>
<dbReference type="FunCoup" id="C1DZB9">
    <property type="interactions" value="610"/>
</dbReference>
<evidence type="ECO:0000256" key="5">
    <source>
        <dbReference type="HAMAP-Rule" id="MF_03135"/>
    </source>
</evidence>
<feature type="domain" description="S1 motif" evidence="8">
    <location>
        <begin position="143"/>
        <end position="213"/>
    </location>
</feature>
<comment type="function">
    <text evidence="4 5 6">Associates with the EF-Tu.GDP complex and induces the exchange of GDP to GTP. It remains bound to the aminoacyl-tRNA.EF-Tu.GTP complex up to the GTP hydrolysis stage on the ribosome.</text>
</comment>
<feature type="compositionally biased region" description="Basic residues" evidence="7">
    <location>
        <begin position="89"/>
        <end position="100"/>
    </location>
</feature>
<evidence type="ECO:0000313" key="9">
    <source>
        <dbReference type="EMBL" id="ACO61091.1"/>
    </source>
</evidence>
<dbReference type="FunFam" id="2.40.50.140:FF:000051">
    <property type="entry name" value="RNA-binding transcriptional accessory protein"/>
    <property type="match status" value="1"/>
</dbReference>
<dbReference type="Pfam" id="PF00889">
    <property type="entry name" value="EF_TS"/>
    <property type="match status" value="2"/>
</dbReference>
<keyword evidence="5" id="KW-0496">Mitochondrion</keyword>
<feature type="region of interest" description="Disordered" evidence="7">
    <location>
        <begin position="1"/>
        <end position="26"/>
    </location>
</feature>
<dbReference type="InterPro" id="IPR018101">
    <property type="entry name" value="Transl_elong_Ts_CS"/>
</dbReference>
<dbReference type="CDD" id="cd14275">
    <property type="entry name" value="UBA_EF-Ts"/>
    <property type="match status" value="2"/>
</dbReference>
<name>C1DZB9_MICCC</name>
<dbReference type="InterPro" id="IPR003029">
    <property type="entry name" value="S1_domain"/>
</dbReference>
<feature type="domain" description="S1 motif" evidence="8">
    <location>
        <begin position="258"/>
        <end position="325"/>
    </location>
</feature>
<feature type="compositionally biased region" description="Low complexity" evidence="7">
    <location>
        <begin position="1"/>
        <end position="10"/>
    </location>
</feature>
<dbReference type="PANTHER" id="PTHR11741:SF10">
    <property type="entry name" value="POLYPROTEIN OF EF-TS, CHLOROPLASTIC"/>
    <property type="match status" value="1"/>
</dbReference>
<sequence length="876" mass="94661">MSATMSAMASIAPVAQTRFGSAKSQKVVARRAVVARAVAEAEAKPEKPKRKFVKKNVTVQDADIAVGNKYEGKVVRHPSETLSSPPVPSRRRVKPGKRGSRGASRVGSGPAPHVSFRGPTSPNPAASGLRRCFFLSSRGVGGGRGTRGSPKKRVQEYGCFVDFGAKNDGLVHISELKDGFVENVTDVVSADQAVTVWVKSIDAEKGRISLTMKPPPTADELEAIKAKEAEREAKFAARKAQQAEARAAAEKVKAIKKGTAFEGEVKSVQPFGAFVEIMEGVEGLVHVTEMSDDYNVDVADFCKVGDKVSVKVLDVDGAKVKLTMKDKVDISSVVEEVLQEVEAGASMMEFAFKSKGITAGQFPAGNDKEKPAAKKAEKKEEPKPEAPKAEAPKAEAPKAEAPKAEAPKAEAPKAEGAAISAKAVKELRDQSGAGMMDCKKALTECNGDMEEAVVWLRKKGMASADKKASRIAAEGAVGAYIHGGSRLGVIVEVNCETDFVARGDKFKELVGDIAMQVAANIDVEYVSPEDADPAMIAAEKEVQMKMEDMLSKPENIREKIVQGRLDKMVNEKALLKQDYIKDTSITVEELIKQATAEIGEKISIRRFVKYNLGEGLEKKNEDFAAEVEAQTKALQKKAEEKKEEAPKEEEKKEEAAKPTVAISAKDVKVLRDKSGAGMMDCKKALGECGGDIEEAVVWLRKKGMASADKKASRIAAEGAVAQYIHAGARLGVLVEVNCETDFVARGDKFKELVADIAMQVAACPDVEYVSPEDADPAMIAAEKEVQMKMEDLQSKPENIREKIVQGRLDKMVNEKALLKQDYIKDTSKSVEELIKEATAEIGEKISIRRFVKYNLGEGLEKRNEDFAAEVAAQMGK</sequence>
<proteinExistence type="inferred from homology"/>
<dbReference type="STRING" id="296587.C1DZB9"/>
<dbReference type="AlphaFoldDB" id="C1DZB9"/>
<dbReference type="InterPro" id="IPR009060">
    <property type="entry name" value="UBA-like_sf"/>
</dbReference>
<dbReference type="GO" id="GO:0070125">
    <property type="term" value="P:mitochondrial translational elongation"/>
    <property type="evidence" value="ECO:0007669"/>
    <property type="project" value="TreeGrafter"/>
</dbReference>
<dbReference type="GO" id="GO:0005739">
    <property type="term" value="C:mitochondrion"/>
    <property type="evidence" value="ECO:0007669"/>
    <property type="project" value="UniProtKB-SubCell"/>
</dbReference>
<evidence type="ECO:0000256" key="7">
    <source>
        <dbReference type="SAM" id="MobiDB-lite"/>
    </source>
</evidence>
<dbReference type="eggNOG" id="KOG1071">
    <property type="taxonomic scope" value="Eukaryota"/>
</dbReference>
<feature type="region of interest" description="Disordered" evidence="7">
    <location>
        <begin position="361"/>
        <end position="418"/>
    </location>
</feature>
<dbReference type="RefSeq" id="XP_002499833.1">
    <property type="nucleotide sequence ID" value="XM_002499787.1"/>
</dbReference>
<feature type="compositionally biased region" description="Basic and acidic residues" evidence="7">
    <location>
        <begin position="366"/>
        <end position="413"/>
    </location>
</feature>